<evidence type="ECO:0000313" key="10">
    <source>
        <dbReference type="EMBL" id="RIA89393.1"/>
    </source>
</evidence>
<sequence>MGTADNHSIPPESKGIIPRAMQTLFSSMNSLQFKTRKFSLKVSFVEIYNEDLIDLLGESYGDSRPQVTIREDTKGNILWSGLQEMRVNSVDDVMGHLARGSANRQVGATDMNAQSSRSHAIFSVTMIQQKFVGSSTSQSSPRPREYVTVTSKFHFVDLAGSERLKRSAAVGERAKEGISINSGLLALGNVISALGDPNKAKHTTHIPYRDSKLTRLLQDSLGGNAQTLMIACASPAEYNLNETVNTLKYANRARNIKNTATVNQEEVGWHDLEHLQNLVLKLRSEIRSLKTSCISNNATNSTNSNGSNNNLEVQLKQLQRSYSELSQKHAKKSAELAAHQDNFDEMGDTVKKNDKKDHLDASFQEAVEPVIEEYEKSISSLESQLALVRAALNHTETMMHDHEYKLECAEQINEQNKNLIIDLRNKIAQLCEREETAEHY</sequence>
<comment type="similarity">
    <text evidence="6 7">Belongs to the TRAFAC class myosin-kinesin ATPase superfamily. Kinesin family.</text>
</comment>
<feature type="coiled-coil region" evidence="8">
    <location>
        <begin position="272"/>
        <end position="342"/>
    </location>
</feature>
<dbReference type="PANTHER" id="PTHR47969">
    <property type="entry name" value="CHROMOSOME-ASSOCIATED KINESIN KIF4A-RELATED"/>
    <property type="match status" value="1"/>
</dbReference>
<comment type="caution">
    <text evidence="6">Lacks conserved residue(s) required for the propagation of feature annotation.</text>
</comment>
<comment type="subcellular location">
    <subcellularLocation>
        <location evidence="1">Cytoplasm</location>
    </subcellularLocation>
</comment>
<protein>
    <recommendedName>
        <fullName evidence="7">Kinesin-like protein</fullName>
    </recommendedName>
</protein>
<evidence type="ECO:0000259" key="9">
    <source>
        <dbReference type="PROSITE" id="PS50067"/>
    </source>
</evidence>
<evidence type="ECO:0000256" key="5">
    <source>
        <dbReference type="ARBA" id="ARBA00023054"/>
    </source>
</evidence>
<keyword evidence="7" id="KW-0505">Motor protein</keyword>
<feature type="coiled-coil region" evidence="8">
    <location>
        <begin position="371"/>
        <end position="433"/>
    </location>
</feature>
<reference evidence="10 11" key="1">
    <citation type="submission" date="2018-06" db="EMBL/GenBank/DDBJ databases">
        <title>Comparative genomics reveals the genomic features of Rhizophagus irregularis, R. cerebriforme, R. diaphanum and Gigaspora rosea, and their symbiotic lifestyle signature.</title>
        <authorList>
            <person name="Morin E."/>
            <person name="San Clemente H."/>
            <person name="Chen E.C.H."/>
            <person name="De La Providencia I."/>
            <person name="Hainaut M."/>
            <person name="Kuo A."/>
            <person name="Kohler A."/>
            <person name="Murat C."/>
            <person name="Tang N."/>
            <person name="Roy S."/>
            <person name="Loubradou J."/>
            <person name="Henrissat B."/>
            <person name="Grigoriev I.V."/>
            <person name="Corradi N."/>
            <person name="Roux C."/>
            <person name="Martin F.M."/>
        </authorList>
    </citation>
    <scope>NUCLEOTIDE SEQUENCE [LARGE SCALE GENOMIC DNA]</scope>
    <source>
        <strain evidence="10 11">DAOM 227022</strain>
    </source>
</reference>
<dbReference type="GO" id="GO:0003777">
    <property type="term" value="F:microtubule motor activity"/>
    <property type="evidence" value="ECO:0007669"/>
    <property type="project" value="InterPro"/>
</dbReference>
<dbReference type="GO" id="GO:0016787">
    <property type="term" value="F:hydrolase activity"/>
    <property type="evidence" value="ECO:0007669"/>
    <property type="project" value="UniProtKB-KW"/>
</dbReference>
<organism evidence="10 11">
    <name type="scientific">Glomus cerebriforme</name>
    <dbReference type="NCBI Taxonomy" id="658196"/>
    <lineage>
        <taxon>Eukaryota</taxon>
        <taxon>Fungi</taxon>
        <taxon>Fungi incertae sedis</taxon>
        <taxon>Mucoromycota</taxon>
        <taxon>Glomeromycotina</taxon>
        <taxon>Glomeromycetes</taxon>
        <taxon>Glomerales</taxon>
        <taxon>Glomeraceae</taxon>
        <taxon>Glomus</taxon>
    </lineage>
</organism>
<feature type="domain" description="Kinesin motor" evidence="9">
    <location>
        <begin position="1"/>
        <end position="256"/>
    </location>
</feature>
<evidence type="ECO:0000256" key="3">
    <source>
        <dbReference type="ARBA" id="ARBA00022741"/>
    </source>
</evidence>
<dbReference type="GO" id="GO:0007018">
    <property type="term" value="P:microtubule-based movement"/>
    <property type="evidence" value="ECO:0007669"/>
    <property type="project" value="InterPro"/>
</dbReference>
<dbReference type="InterPro" id="IPR027417">
    <property type="entry name" value="P-loop_NTPase"/>
</dbReference>
<dbReference type="OrthoDB" id="3176171at2759"/>
<dbReference type="InterPro" id="IPR027640">
    <property type="entry name" value="Kinesin-like_fam"/>
</dbReference>
<evidence type="ECO:0000256" key="1">
    <source>
        <dbReference type="ARBA" id="ARBA00004496"/>
    </source>
</evidence>
<dbReference type="Proteomes" id="UP000265703">
    <property type="component" value="Unassembled WGS sequence"/>
</dbReference>
<feature type="non-terminal residue" evidence="10">
    <location>
        <position position="440"/>
    </location>
</feature>
<dbReference type="EMBL" id="QKYT01000221">
    <property type="protein sequence ID" value="RIA89393.1"/>
    <property type="molecule type" value="Genomic_DNA"/>
</dbReference>
<evidence type="ECO:0000313" key="11">
    <source>
        <dbReference type="Proteomes" id="UP000265703"/>
    </source>
</evidence>
<dbReference type="SUPFAM" id="SSF52540">
    <property type="entry name" value="P-loop containing nucleoside triphosphate hydrolases"/>
    <property type="match status" value="1"/>
</dbReference>
<dbReference type="PRINTS" id="PR00380">
    <property type="entry name" value="KINESINHEAVY"/>
</dbReference>
<dbReference type="InterPro" id="IPR001752">
    <property type="entry name" value="Kinesin_motor_dom"/>
</dbReference>
<accession>A0A397STF0</accession>
<dbReference type="GO" id="GO:0008017">
    <property type="term" value="F:microtubule binding"/>
    <property type="evidence" value="ECO:0007669"/>
    <property type="project" value="InterPro"/>
</dbReference>
<dbReference type="GO" id="GO:0005737">
    <property type="term" value="C:cytoplasm"/>
    <property type="evidence" value="ECO:0007669"/>
    <property type="project" value="UniProtKB-SubCell"/>
</dbReference>
<dbReference type="SMART" id="SM00129">
    <property type="entry name" value="KISc"/>
    <property type="match status" value="1"/>
</dbReference>
<dbReference type="GO" id="GO:0007052">
    <property type="term" value="P:mitotic spindle organization"/>
    <property type="evidence" value="ECO:0007669"/>
    <property type="project" value="TreeGrafter"/>
</dbReference>
<dbReference type="PROSITE" id="PS00411">
    <property type="entry name" value="KINESIN_MOTOR_1"/>
    <property type="match status" value="1"/>
</dbReference>
<keyword evidence="7" id="KW-0493">Microtubule</keyword>
<keyword evidence="10" id="KW-0378">Hydrolase</keyword>
<evidence type="ECO:0000256" key="7">
    <source>
        <dbReference type="RuleBase" id="RU000394"/>
    </source>
</evidence>
<evidence type="ECO:0000256" key="8">
    <source>
        <dbReference type="SAM" id="Coils"/>
    </source>
</evidence>
<comment type="caution">
    <text evidence="10">The sequence shown here is derived from an EMBL/GenBank/DDBJ whole genome shotgun (WGS) entry which is preliminary data.</text>
</comment>
<dbReference type="AlphaFoldDB" id="A0A397STF0"/>
<dbReference type="GO" id="GO:0005875">
    <property type="term" value="C:microtubule associated complex"/>
    <property type="evidence" value="ECO:0007669"/>
    <property type="project" value="TreeGrafter"/>
</dbReference>
<gene>
    <name evidence="10" type="ORF">C1645_694427</name>
</gene>
<dbReference type="STRING" id="658196.A0A397STF0"/>
<dbReference type="GO" id="GO:0005524">
    <property type="term" value="F:ATP binding"/>
    <property type="evidence" value="ECO:0007669"/>
    <property type="project" value="UniProtKB-KW"/>
</dbReference>
<keyword evidence="11" id="KW-1185">Reference proteome</keyword>
<dbReference type="PROSITE" id="PS50067">
    <property type="entry name" value="KINESIN_MOTOR_2"/>
    <property type="match status" value="1"/>
</dbReference>
<dbReference type="GO" id="GO:0005874">
    <property type="term" value="C:microtubule"/>
    <property type="evidence" value="ECO:0007669"/>
    <property type="project" value="UniProtKB-KW"/>
</dbReference>
<dbReference type="GO" id="GO:0051231">
    <property type="term" value="P:spindle elongation"/>
    <property type="evidence" value="ECO:0007669"/>
    <property type="project" value="TreeGrafter"/>
</dbReference>
<keyword evidence="5 8" id="KW-0175">Coiled coil</keyword>
<name>A0A397STF0_9GLOM</name>
<evidence type="ECO:0000256" key="6">
    <source>
        <dbReference type="PROSITE-ProRule" id="PRU00283"/>
    </source>
</evidence>
<evidence type="ECO:0000256" key="2">
    <source>
        <dbReference type="ARBA" id="ARBA00022490"/>
    </source>
</evidence>
<dbReference type="InterPro" id="IPR036961">
    <property type="entry name" value="Kinesin_motor_dom_sf"/>
</dbReference>
<keyword evidence="2" id="KW-0963">Cytoplasm</keyword>
<dbReference type="Pfam" id="PF00225">
    <property type="entry name" value="Kinesin"/>
    <property type="match status" value="1"/>
</dbReference>
<keyword evidence="4 7" id="KW-0067">ATP-binding</keyword>
<keyword evidence="3 7" id="KW-0547">Nucleotide-binding</keyword>
<dbReference type="Gene3D" id="3.40.850.10">
    <property type="entry name" value="Kinesin motor domain"/>
    <property type="match status" value="1"/>
</dbReference>
<evidence type="ECO:0000256" key="4">
    <source>
        <dbReference type="ARBA" id="ARBA00022840"/>
    </source>
</evidence>
<dbReference type="PANTHER" id="PTHR47969:SF15">
    <property type="entry name" value="CHROMOSOME-ASSOCIATED KINESIN KIF4A-RELATED"/>
    <property type="match status" value="1"/>
</dbReference>
<proteinExistence type="inferred from homology"/>
<dbReference type="InterPro" id="IPR019821">
    <property type="entry name" value="Kinesin_motor_CS"/>
</dbReference>